<feature type="transmembrane region" description="Helical" evidence="7">
    <location>
        <begin position="231"/>
        <end position="250"/>
    </location>
</feature>
<feature type="transmembrane region" description="Helical" evidence="7">
    <location>
        <begin position="341"/>
        <end position="358"/>
    </location>
</feature>
<feature type="transmembrane region" description="Helical" evidence="7">
    <location>
        <begin position="848"/>
        <end position="869"/>
    </location>
</feature>
<feature type="domain" description="ABC transporter" evidence="8">
    <location>
        <begin position="1362"/>
        <end position="1592"/>
    </location>
</feature>
<dbReference type="OrthoDB" id="10255969at2759"/>
<feature type="transmembrane region" description="Helical" evidence="7">
    <location>
        <begin position="1174"/>
        <end position="1195"/>
    </location>
</feature>
<dbReference type="GO" id="GO:0140359">
    <property type="term" value="F:ABC-type transporter activity"/>
    <property type="evidence" value="ECO:0007669"/>
    <property type="project" value="InterPro"/>
</dbReference>
<feature type="transmembrane region" description="Helical" evidence="7">
    <location>
        <begin position="1015"/>
        <end position="1038"/>
    </location>
</feature>
<dbReference type="FunFam" id="3.40.50.300:FF:002470">
    <property type="entry name" value="ABC transporter, putative"/>
    <property type="match status" value="1"/>
</dbReference>
<dbReference type="PANTHER" id="PTHR19229">
    <property type="entry name" value="ATP-BINDING CASSETTE TRANSPORTER SUBFAMILY A ABCA"/>
    <property type="match status" value="1"/>
</dbReference>
<name>A0A232FGR8_9HYME</name>
<dbReference type="Gene3D" id="3.40.50.300">
    <property type="entry name" value="P-loop containing nucleotide triphosphate hydrolases"/>
    <property type="match status" value="2"/>
</dbReference>
<dbReference type="PANTHER" id="PTHR19229:SF250">
    <property type="entry name" value="ABC TRANSPORTER DOMAIN-CONTAINING PROTEIN-RELATED"/>
    <property type="match status" value="1"/>
</dbReference>
<keyword evidence="2 7" id="KW-0812">Transmembrane</keyword>
<feature type="transmembrane region" description="Helical" evidence="7">
    <location>
        <begin position="1139"/>
        <end position="1162"/>
    </location>
</feature>
<dbReference type="GO" id="GO:0005524">
    <property type="term" value="F:ATP binding"/>
    <property type="evidence" value="ECO:0007669"/>
    <property type="project" value="UniProtKB-KW"/>
</dbReference>
<keyword evidence="5 7" id="KW-1133">Transmembrane helix</keyword>
<dbReference type="Pfam" id="PF12698">
    <property type="entry name" value="ABC2_membrane_3"/>
    <property type="match status" value="1"/>
</dbReference>
<evidence type="ECO:0000256" key="7">
    <source>
        <dbReference type="SAM" id="Phobius"/>
    </source>
</evidence>
<feature type="transmembrane region" description="Helical" evidence="7">
    <location>
        <begin position="1275"/>
        <end position="1294"/>
    </location>
</feature>
<dbReference type="STRING" id="543379.A0A232FGR8"/>
<evidence type="ECO:0000256" key="1">
    <source>
        <dbReference type="ARBA" id="ARBA00004141"/>
    </source>
</evidence>
<dbReference type="InterPro" id="IPR003593">
    <property type="entry name" value="AAA+_ATPase"/>
</dbReference>
<dbReference type="SMART" id="SM00382">
    <property type="entry name" value="AAA"/>
    <property type="match status" value="2"/>
</dbReference>
<feature type="transmembrane region" description="Helical" evidence="7">
    <location>
        <begin position="23"/>
        <end position="44"/>
    </location>
</feature>
<evidence type="ECO:0000256" key="5">
    <source>
        <dbReference type="ARBA" id="ARBA00022989"/>
    </source>
</evidence>
<dbReference type="InterPro" id="IPR003439">
    <property type="entry name" value="ABC_transporter-like_ATP-bd"/>
</dbReference>
<reference evidence="9 10" key="1">
    <citation type="journal article" date="2017" name="Curr. Biol.">
        <title>The Evolution of Venom by Co-option of Single-Copy Genes.</title>
        <authorList>
            <person name="Martinson E.O."/>
            <person name="Mrinalini"/>
            <person name="Kelkar Y.D."/>
            <person name="Chang C.H."/>
            <person name="Werren J.H."/>
        </authorList>
    </citation>
    <scope>NUCLEOTIDE SEQUENCE [LARGE SCALE GENOMIC DNA]</scope>
    <source>
        <strain evidence="9 10">Alberta</strain>
        <tissue evidence="9">Whole body</tissue>
    </source>
</reference>
<keyword evidence="3" id="KW-0547">Nucleotide-binding</keyword>
<keyword evidence="10" id="KW-1185">Reference proteome</keyword>
<dbReference type="Pfam" id="PF00005">
    <property type="entry name" value="ABC_tran"/>
    <property type="match status" value="2"/>
</dbReference>
<keyword evidence="6 7" id="KW-0472">Membrane</keyword>
<dbReference type="GO" id="GO:0005319">
    <property type="term" value="F:lipid transporter activity"/>
    <property type="evidence" value="ECO:0007669"/>
    <property type="project" value="TreeGrafter"/>
</dbReference>
<evidence type="ECO:0000256" key="2">
    <source>
        <dbReference type="ARBA" id="ARBA00022692"/>
    </source>
</evidence>
<dbReference type="InterPro" id="IPR026082">
    <property type="entry name" value="ABCA"/>
</dbReference>
<feature type="transmembrane region" description="Helical" evidence="7">
    <location>
        <begin position="282"/>
        <end position="302"/>
    </location>
</feature>
<accession>A0A232FGR8</accession>
<feature type="transmembrane region" description="Helical" evidence="7">
    <location>
        <begin position="1071"/>
        <end position="1092"/>
    </location>
</feature>
<comment type="caution">
    <text evidence="9">The sequence shown here is derived from an EMBL/GenBank/DDBJ whole genome shotgun (WGS) entry which is preliminary data.</text>
</comment>
<dbReference type="CDD" id="cd03263">
    <property type="entry name" value="ABC_subfamily_A"/>
    <property type="match status" value="2"/>
</dbReference>
<dbReference type="EMBL" id="NNAY01000260">
    <property type="protein sequence ID" value="OXU29658.1"/>
    <property type="molecule type" value="Genomic_DNA"/>
</dbReference>
<dbReference type="GO" id="GO:0016887">
    <property type="term" value="F:ATP hydrolysis activity"/>
    <property type="evidence" value="ECO:0007669"/>
    <property type="project" value="InterPro"/>
</dbReference>
<protein>
    <recommendedName>
        <fullName evidence="8">ABC transporter domain-containing protein</fullName>
    </recommendedName>
</protein>
<dbReference type="GO" id="GO:0016020">
    <property type="term" value="C:membrane"/>
    <property type="evidence" value="ECO:0007669"/>
    <property type="project" value="UniProtKB-SubCell"/>
</dbReference>
<feature type="transmembrane region" description="Helical" evidence="7">
    <location>
        <begin position="1104"/>
        <end position="1127"/>
    </location>
</feature>
<feature type="transmembrane region" description="Helical" evidence="7">
    <location>
        <begin position="422"/>
        <end position="442"/>
    </location>
</feature>
<keyword evidence="4" id="KW-0067">ATP-binding</keyword>
<dbReference type="PROSITE" id="PS50893">
    <property type="entry name" value="ABC_TRANSPORTER_2"/>
    <property type="match status" value="2"/>
</dbReference>
<gene>
    <name evidence="9" type="ORF">TSAR_000827</name>
</gene>
<evidence type="ECO:0000259" key="8">
    <source>
        <dbReference type="PROSITE" id="PS50893"/>
    </source>
</evidence>
<evidence type="ECO:0000313" key="10">
    <source>
        <dbReference type="Proteomes" id="UP000215335"/>
    </source>
</evidence>
<dbReference type="PROSITE" id="PS00211">
    <property type="entry name" value="ABC_TRANSPORTER_1"/>
    <property type="match status" value="2"/>
</dbReference>
<proteinExistence type="predicted"/>
<feature type="domain" description="ABC transporter" evidence="8">
    <location>
        <begin position="495"/>
        <end position="733"/>
    </location>
</feature>
<evidence type="ECO:0000313" key="9">
    <source>
        <dbReference type="EMBL" id="OXU29658.1"/>
    </source>
</evidence>
<evidence type="ECO:0000256" key="4">
    <source>
        <dbReference type="ARBA" id="ARBA00022840"/>
    </source>
</evidence>
<dbReference type="Proteomes" id="UP000215335">
    <property type="component" value="Unassembled WGS sequence"/>
</dbReference>
<dbReference type="FunFam" id="3.40.50.300:FF:000436">
    <property type="entry name" value="ATP binding cassette subfamily A member 9"/>
    <property type="match status" value="1"/>
</dbReference>
<dbReference type="SUPFAM" id="SSF52540">
    <property type="entry name" value="P-loop containing nucleoside triphosphate hydrolases"/>
    <property type="match status" value="2"/>
</dbReference>
<evidence type="ECO:0000256" key="6">
    <source>
        <dbReference type="ARBA" id="ARBA00023136"/>
    </source>
</evidence>
<organism evidence="9 10">
    <name type="scientific">Trichomalopsis sarcophagae</name>
    <dbReference type="NCBI Taxonomy" id="543379"/>
    <lineage>
        <taxon>Eukaryota</taxon>
        <taxon>Metazoa</taxon>
        <taxon>Ecdysozoa</taxon>
        <taxon>Arthropoda</taxon>
        <taxon>Hexapoda</taxon>
        <taxon>Insecta</taxon>
        <taxon>Pterygota</taxon>
        <taxon>Neoptera</taxon>
        <taxon>Endopterygota</taxon>
        <taxon>Hymenoptera</taxon>
        <taxon>Apocrita</taxon>
        <taxon>Proctotrupomorpha</taxon>
        <taxon>Chalcidoidea</taxon>
        <taxon>Pteromalidae</taxon>
        <taxon>Pteromalinae</taxon>
        <taxon>Trichomalopsis</taxon>
    </lineage>
</organism>
<comment type="subcellular location">
    <subcellularLocation>
        <location evidence="1">Membrane</location>
        <topology evidence="1">Multi-pass membrane protein</topology>
    </subcellularLocation>
</comment>
<dbReference type="InterPro" id="IPR013525">
    <property type="entry name" value="ABC2_TM"/>
</dbReference>
<sequence>MIESLRVLRLLFYKNYLMRKRQWIVSLLAEFVIPVGLILTVWAIRSLVSEPPMRIGRSTYYPLVSQKALADAATRYGRQVRIHYAPNSDPVNDLIRDITDSCLPKNQSFMFGHPSERELIRGTRKDTENGLGPVGIVFDDFGNKTKNLKYKILSLALNRNELYNIMNINMTYYYTESNVFTIVQLCLDEAFVKSKSKMIRSVLDPEKIFIQQMPLPPYTKLSLTDTIFRQLFGAILVVALMIPLFIETLIASNERFLGVNVLMSMNGVSNGLNIFSWLVSNWIFLSIVIVLPTVIAVLYSVTDVTPFLNSGNPFIIWIVFNIHVAHLLAYGLHVSSYFSKSLLVIFGLLILNVGSMALQQHGFNEDSYPIAPYLGIFLPNFLIYRAVEELNYYETIGSGVQWSNLFDVGNTDYKCAGSMGMVIILSIIGLIFHFTMAVYMYAINPGKYGVKKHPLFFLKRKSSKIAHNHIESVEDSDETGKPFETVPGGVYTPGITIRNLKKDYSIGFFKNAKVQALRGVSIDFYKGQITSLLGHNGAGKTTMMSILTGMMSPSEGVILVNSKDIENNTSEVLNDMGLCTQENMLFPNLTVIQQLTFFAMLKGKGKSRAQVRSNVYALLEKLKLYDKRNVLPKTLSGGQKRRVCLGMALVGDPGTLILDEPTSGLDPESRRVIWDILLKMRGQKTILISTHDMEEADILGDRIAILHTGQLRSYGTAMFLKKLIGEGNVEVTLSVGLSCYPEKILHELDCRGKIINQDGSKVVVSIPNSPDLPEALDKVERKKKELGITGLSVSLISLEQVFLKVTQEDNAPATSQEPLRTADSKPPDFEQCSRALLRKKVTYTWKNLSTIIIMLALMAMALLAISLILKETDFQKQMHKINEIKLSMYKQPEVFYKMNSGQIRRAYNKVAEEAGGKATNVGNFSLSEALINYAKNDLTAYENKLIAAAEVNSSMFAGYSVSALYSNKAVFSLPISVNLMTNTLIKSVLSEQYSISISSQTMTSKYNRSYSDNTMINAITTAIIFCFLFFPTIALFALHPLRETSTYVKQLQRMAGVPFIEYWGNMMFFDMGSLILLLALLIGGFVAMDEILGFRIFDLREPVVISAICYILFALNTLPLVYCFSFINLSPSNVIRLLTYIPVGFVVLETIMYTVNITLGYYKAVEIIRPIQKAIFLLVPYVSFFHSQISFYTTALTNARCKRMPDEFYDVACKSRVGDICCSKCIVFTSLIFKKIAMHAHYHCLQALDCYEQNCVKSVKYFSNFENDVTLEESLIYMCVTPILYIGILFVLDYQLIQKIKAKLTTDETPYYTTDDQVKREKSAIGRKISTINGRSIPNYIPNGIVEDHPPATWGISSNQAFLVYGLRKQYGELMAVKDVSFGVNQRECFGLLGVNGAGKSTTFRMMTGGEVPDSGIMYIGDKSVHKDRIYFHSRMGYCPQNDALISSLNAYDHLRLFGRLRCIPEDKLEAEVAIWINKLNLNACAKQPSGTYSGGNKRRLNIAIALIGVPSLVLLDEPTTGVDPGARRSLWNVIQSCQTMGQAVVLTSHSMEECEALCNRLAIMVDGRLVCIGPSQELKQRFGAGYDIHVKLNPEKARDQVDGIKNDMRQALTCELTDENAGYLMYHVTPSDTTWRKMYNVMNVMKSKYDCIEDFSVLSSTLEQLFLLFARAANKETTKPKEE</sequence>
<dbReference type="InterPro" id="IPR027417">
    <property type="entry name" value="P-loop_NTPase"/>
</dbReference>
<feature type="transmembrane region" description="Helical" evidence="7">
    <location>
        <begin position="314"/>
        <end position="334"/>
    </location>
</feature>
<dbReference type="InterPro" id="IPR017871">
    <property type="entry name" value="ABC_transporter-like_CS"/>
</dbReference>
<evidence type="ECO:0000256" key="3">
    <source>
        <dbReference type="ARBA" id="ARBA00022741"/>
    </source>
</evidence>